<sequence precursor="true">MHAPYVTTRQPIARRSFLRGAGAALISLPLLDAMTAPLARADENKSPPRFVAACATLGFHAPFFFPEKSGRDYEPTPYLQKLGDLRGDYTVFSGLSHPEQQGNNGHASELTWLTGAQRPGLAGFRNTISLDQMIAETLGPQTRYPCLVLSTSGRSMSWTASGVEIPGETSAAKLFKSLFISGTPSEMEAELAQIRRGGSILDTVQGQAKKLEQKLGSDDRQKLEEYLQSVRQLESRLQQSEGWTKRPKPTLDVPLPKDVADRNDAIGKQRLMYEMIVLALQTDSTRTLTFQLSGMNAVPVIPGVKNDWHNLSHHGKDPEKIEELRVIEEAEFDVFAEFLARLKSVKEEGQSLLDRTAVLFGSNLGNASSHDWHNVPTLLAGGAFRHGQHIAAGDEKNNASLGNLFVQIAQHMQLEIDRFGSSTSGSITGFEAKS</sequence>
<dbReference type="AlphaFoldDB" id="D2R5H2"/>
<keyword evidence="1" id="KW-0732">Signal</keyword>
<dbReference type="STRING" id="530564.Psta_0745"/>
<dbReference type="OrthoDB" id="9146593at2"/>
<dbReference type="PROSITE" id="PS51318">
    <property type="entry name" value="TAT"/>
    <property type="match status" value="1"/>
</dbReference>
<keyword evidence="3" id="KW-1185">Reference proteome</keyword>
<dbReference type="Proteomes" id="UP000001887">
    <property type="component" value="Chromosome"/>
</dbReference>
<proteinExistence type="predicted"/>
<evidence type="ECO:0000313" key="2">
    <source>
        <dbReference type="EMBL" id="ADB15431.1"/>
    </source>
</evidence>
<name>D2R5H2_PIRSD</name>
<dbReference type="InterPro" id="IPR006311">
    <property type="entry name" value="TAT_signal"/>
</dbReference>
<reference evidence="2 3" key="1">
    <citation type="journal article" date="2009" name="Stand. Genomic Sci.">
        <title>Complete genome sequence of Pirellula staleyi type strain (ATCC 27377).</title>
        <authorList>
            <person name="Clum A."/>
            <person name="Tindall B.J."/>
            <person name="Sikorski J."/>
            <person name="Ivanova N."/>
            <person name="Mavrommatis K."/>
            <person name="Lucas S."/>
            <person name="Glavina del Rio T."/>
            <person name="Nolan M."/>
            <person name="Chen F."/>
            <person name="Tice H."/>
            <person name="Pitluck S."/>
            <person name="Cheng J.F."/>
            <person name="Chertkov O."/>
            <person name="Brettin T."/>
            <person name="Han C."/>
            <person name="Detter J.C."/>
            <person name="Kuske C."/>
            <person name="Bruce D."/>
            <person name="Goodwin L."/>
            <person name="Ovchinikova G."/>
            <person name="Pati A."/>
            <person name="Mikhailova N."/>
            <person name="Chen A."/>
            <person name="Palaniappan K."/>
            <person name="Land M."/>
            <person name="Hauser L."/>
            <person name="Chang Y.J."/>
            <person name="Jeffries C.D."/>
            <person name="Chain P."/>
            <person name="Rohde M."/>
            <person name="Goker M."/>
            <person name="Bristow J."/>
            <person name="Eisen J.A."/>
            <person name="Markowitz V."/>
            <person name="Hugenholtz P."/>
            <person name="Kyrpides N.C."/>
            <person name="Klenk H.P."/>
            <person name="Lapidus A."/>
        </authorList>
    </citation>
    <scope>NUCLEOTIDE SEQUENCE [LARGE SCALE GENOMIC DNA]</scope>
    <source>
        <strain evidence="3">ATCC 27377 / DSM 6068 / ICPB 4128</strain>
    </source>
</reference>
<evidence type="ECO:0000256" key="1">
    <source>
        <dbReference type="SAM" id="SignalP"/>
    </source>
</evidence>
<dbReference type="KEGG" id="psl:Psta_0745"/>
<protein>
    <recommendedName>
        <fullName evidence="4">Secreted protein containing DUF1552</fullName>
    </recommendedName>
</protein>
<gene>
    <name evidence="2" type="ordered locus">Psta_0745</name>
</gene>
<evidence type="ECO:0008006" key="4">
    <source>
        <dbReference type="Google" id="ProtNLM"/>
    </source>
</evidence>
<dbReference type="HOGENOM" id="CLU_044709_0_0_0"/>
<organism evidence="2 3">
    <name type="scientific">Pirellula staleyi (strain ATCC 27377 / DSM 6068 / ICPB 4128)</name>
    <name type="common">Pirella staleyi</name>
    <dbReference type="NCBI Taxonomy" id="530564"/>
    <lineage>
        <taxon>Bacteria</taxon>
        <taxon>Pseudomonadati</taxon>
        <taxon>Planctomycetota</taxon>
        <taxon>Planctomycetia</taxon>
        <taxon>Pirellulales</taxon>
        <taxon>Pirellulaceae</taxon>
        <taxon>Pirellula</taxon>
    </lineage>
</organism>
<dbReference type="InterPro" id="IPR011447">
    <property type="entry name" value="DUF1552"/>
</dbReference>
<dbReference type="eggNOG" id="COG2960">
    <property type="taxonomic scope" value="Bacteria"/>
</dbReference>
<dbReference type="EMBL" id="CP001848">
    <property type="protein sequence ID" value="ADB15431.1"/>
    <property type="molecule type" value="Genomic_DNA"/>
</dbReference>
<evidence type="ECO:0000313" key="3">
    <source>
        <dbReference type="Proteomes" id="UP000001887"/>
    </source>
</evidence>
<feature type="chain" id="PRO_5003034628" description="Secreted protein containing DUF1552" evidence="1">
    <location>
        <begin position="42"/>
        <end position="434"/>
    </location>
</feature>
<accession>D2R5H2</accession>
<feature type="signal peptide" evidence="1">
    <location>
        <begin position="1"/>
        <end position="41"/>
    </location>
</feature>
<dbReference type="Pfam" id="PF07586">
    <property type="entry name" value="HXXSHH"/>
    <property type="match status" value="1"/>
</dbReference>